<proteinExistence type="predicted"/>
<protein>
    <submittedName>
        <fullName evidence="1">Copper resistance protein NlpE N-terminal domain-containing protein</fullName>
    </submittedName>
</protein>
<dbReference type="InterPro" id="IPR007298">
    <property type="entry name" value="Cu-R_lipoprotein_NlpE"/>
</dbReference>
<dbReference type="Proteomes" id="UP001595818">
    <property type="component" value="Unassembled WGS sequence"/>
</dbReference>
<evidence type="ECO:0000313" key="2">
    <source>
        <dbReference type="Proteomes" id="UP001595818"/>
    </source>
</evidence>
<dbReference type="EMBL" id="JBHSJJ010000008">
    <property type="protein sequence ID" value="MFC4872969.1"/>
    <property type="molecule type" value="Genomic_DNA"/>
</dbReference>
<dbReference type="RefSeq" id="WP_377065551.1">
    <property type="nucleotide sequence ID" value="NZ_JBHSJJ010000008.1"/>
</dbReference>
<sequence length="161" mass="18282">MKKTVLIIIAGWLYACGPSENRESTTAIEEVVENLEEKVTGSEWIVYEGGIPCIDCDEIQVELWLENDSSEVTPDYRLVMNYINTPAGDTEEAVEGNYTIISGYDRDRDATLFQLNPGTNEPRYFVLNDDRSITMLGEDMQPLDEGLERDLDYNLELKEAD</sequence>
<comment type="caution">
    <text evidence="1">The sequence shown here is derived from an EMBL/GenBank/DDBJ whole genome shotgun (WGS) entry which is preliminary data.</text>
</comment>
<evidence type="ECO:0000313" key="1">
    <source>
        <dbReference type="EMBL" id="MFC4872969.1"/>
    </source>
</evidence>
<gene>
    <name evidence="1" type="ORF">ACFPFU_14825</name>
</gene>
<dbReference type="Pfam" id="PF04170">
    <property type="entry name" value="NlpE"/>
    <property type="match status" value="1"/>
</dbReference>
<reference evidence="2" key="1">
    <citation type="journal article" date="2019" name="Int. J. Syst. Evol. Microbiol.">
        <title>The Global Catalogue of Microorganisms (GCM) 10K type strain sequencing project: providing services to taxonomists for standard genome sequencing and annotation.</title>
        <authorList>
            <consortium name="The Broad Institute Genomics Platform"/>
            <consortium name="The Broad Institute Genome Sequencing Center for Infectious Disease"/>
            <person name="Wu L."/>
            <person name="Ma J."/>
        </authorList>
    </citation>
    <scope>NUCLEOTIDE SEQUENCE [LARGE SCALE GENOMIC DNA]</scope>
    <source>
        <strain evidence="2">CGMCC 4.7466</strain>
    </source>
</reference>
<dbReference type="Gene3D" id="2.40.128.640">
    <property type="match status" value="1"/>
</dbReference>
<accession>A0ABV9T2N7</accession>
<organism evidence="1 2">
    <name type="scientific">Negadavirga shengliensis</name>
    <dbReference type="NCBI Taxonomy" id="1389218"/>
    <lineage>
        <taxon>Bacteria</taxon>
        <taxon>Pseudomonadati</taxon>
        <taxon>Bacteroidota</taxon>
        <taxon>Cytophagia</taxon>
        <taxon>Cytophagales</taxon>
        <taxon>Cyclobacteriaceae</taxon>
        <taxon>Negadavirga</taxon>
    </lineage>
</organism>
<name>A0ABV9T2N7_9BACT</name>
<keyword evidence="2" id="KW-1185">Reference proteome</keyword>
<dbReference type="PROSITE" id="PS51257">
    <property type="entry name" value="PROKAR_LIPOPROTEIN"/>
    <property type="match status" value="1"/>
</dbReference>